<name>A0A0G4GWK4_VITBC</name>
<feature type="region of interest" description="Disordered" evidence="1">
    <location>
        <begin position="236"/>
        <end position="306"/>
    </location>
</feature>
<dbReference type="Proteomes" id="UP000041254">
    <property type="component" value="Unassembled WGS sequence"/>
</dbReference>
<dbReference type="VEuPathDB" id="CryptoDB:Vbra_18956"/>
<proteinExistence type="predicted"/>
<gene>
    <name evidence="2" type="ORF">Vbra_18956</name>
</gene>
<feature type="compositionally biased region" description="Basic and acidic residues" evidence="1">
    <location>
        <begin position="351"/>
        <end position="372"/>
    </location>
</feature>
<dbReference type="SUPFAM" id="SSF56784">
    <property type="entry name" value="HAD-like"/>
    <property type="match status" value="1"/>
</dbReference>
<dbReference type="PANTHER" id="PTHR38899:SF1">
    <property type="entry name" value="PROTEIN KINASE"/>
    <property type="match status" value="1"/>
</dbReference>
<dbReference type="InParanoid" id="A0A0G4GWK4"/>
<organism evidence="2 3">
    <name type="scientific">Vitrella brassicaformis (strain CCMP3155)</name>
    <dbReference type="NCBI Taxonomy" id="1169540"/>
    <lineage>
        <taxon>Eukaryota</taxon>
        <taxon>Sar</taxon>
        <taxon>Alveolata</taxon>
        <taxon>Colpodellida</taxon>
        <taxon>Vitrellaceae</taxon>
        <taxon>Vitrella</taxon>
    </lineage>
</organism>
<feature type="region of interest" description="Disordered" evidence="1">
    <location>
        <begin position="1"/>
        <end position="20"/>
    </location>
</feature>
<dbReference type="EMBL" id="CDMY01000850">
    <property type="protein sequence ID" value="CEM35388.1"/>
    <property type="molecule type" value="Genomic_DNA"/>
</dbReference>
<feature type="compositionally biased region" description="Acidic residues" evidence="1">
    <location>
        <begin position="293"/>
        <end position="306"/>
    </location>
</feature>
<protein>
    <submittedName>
        <fullName evidence="2">Uncharacterized protein</fullName>
    </submittedName>
</protein>
<feature type="region of interest" description="Disordered" evidence="1">
    <location>
        <begin position="320"/>
        <end position="378"/>
    </location>
</feature>
<evidence type="ECO:0000313" key="2">
    <source>
        <dbReference type="EMBL" id="CEM35388.1"/>
    </source>
</evidence>
<keyword evidence="3" id="KW-1185">Reference proteome</keyword>
<dbReference type="InterPro" id="IPR036412">
    <property type="entry name" value="HAD-like_sf"/>
</dbReference>
<evidence type="ECO:0000313" key="3">
    <source>
        <dbReference type="Proteomes" id="UP000041254"/>
    </source>
</evidence>
<feature type="compositionally biased region" description="Basic residues" evidence="1">
    <location>
        <begin position="269"/>
        <end position="282"/>
    </location>
</feature>
<accession>A0A0G4GWK4</accession>
<sequence>MSSTPAGDGSSAADSSDSSRGQNVTTLWILDWDDTLLPSSVLVRLLGRDSGGMCIGGGDWRDKQLPELYVDLIAKIDAAATGLVETLIGNGAMVVILSAAEELWLTLSAQRWLPNLSQLLTKHKIKMLSAQLANVKITEWKKRKFNKVIKSLSPHTVVAVGDSTLEMDALSACERQFSVGIKVKFAPLPSCTRLLQELESLHSMVPVISQAGNRHSFSMQHANTNCPSIEQEFARATRGGRNDVTPSPSRAASNRSRRRHTNTSLARTSSHRAPQRQPRIKRERPSAPCECECQPDDDAQQDQDASTDNEVIKLIDIQQFGDDDEAVCPPSPPPPRPSWPTLAVMSNKRPRMADHRQTSDSSKGSDRERQEGGVDAPQ</sequence>
<dbReference type="PANTHER" id="PTHR38899">
    <property type="entry name" value="DOMAIN OOKINETE PROTEIN, PUTATIVE-RELATED"/>
    <property type="match status" value="1"/>
</dbReference>
<reference evidence="2 3" key="1">
    <citation type="submission" date="2014-11" db="EMBL/GenBank/DDBJ databases">
        <authorList>
            <person name="Zhu J."/>
            <person name="Qi W."/>
            <person name="Song R."/>
        </authorList>
    </citation>
    <scope>NUCLEOTIDE SEQUENCE [LARGE SCALE GENOMIC DNA]</scope>
</reference>
<dbReference type="AlphaFoldDB" id="A0A0G4GWK4"/>
<feature type="compositionally biased region" description="Pro residues" evidence="1">
    <location>
        <begin position="329"/>
        <end position="338"/>
    </location>
</feature>
<evidence type="ECO:0000256" key="1">
    <source>
        <dbReference type="SAM" id="MobiDB-lite"/>
    </source>
</evidence>